<dbReference type="Proteomes" id="UP000594118">
    <property type="component" value="Chromosome"/>
</dbReference>
<keyword evidence="1" id="KW-0732">Signal</keyword>
<accession>A0A7L9WNK7</accession>
<keyword evidence="3" id="KW-1185">Reference proteome</keyword>
<dbReference type="AlphaFoldDB" id="A0A7L9WNK7"/>
<evidence type="ECO:0000313" key="3">
    <source>
        <dbReference type="Proteomes" id="UP000594118"/>
    </source>
</evidence>
<dbReference type="EMBL" id="CP045201">
    <property type="protein sequence ID" value="QOL81985.1"/>
    <property type="molecule type" value="Genomic_DNA"/>
</dbReference>
<evidence type="ECO:0000313" key="2">
    <source>
        <dbReference type="EMBL" id="QOL81985.1"/>
    </source>
</evidence>
<dbReference type="Gene3D" id="2.40.160.90">
    <property type="match status" value="1"/>
</dbReference>
<gene>
    <name evidence="2" type="ORF">F3W81_14805</name>
</gene>
<protein>
    <recommendedName>
        <fullName evidence="4">Transferrin-binding protein B C-lobe/N-lobe beta barrel domain-containing protein</fullName>
    </recommendedName>
</protein>
<evidence type="ECO:0008006" key="4">
    <source>
        <dbReference type="Google" id="ProtNLM"/>
    </source>
</evidence>
<reference evidence="2 3" key="1">
    <citation type="submission" date="2019-10" db="EMBL/GenBank/DDBJ databases">
        <title>Pseudopuniceibacterium sp. HQ09 islated from Antarctica.</title>
        <authorList>
            <person name="Liao L."/>
            <person name="Su S."/>
            <person name="Chen B."/>
            <person name="Yu Y."/>
        </authorList>
    </citation>
    <scope>NUCLEOTIDE SEQUENCE [LARGE SCALE GENOMIC DNA]</scope>
    <source>
        <strain evidence="2 3">HQ09</strain>
    </source>
</reference>
<feature type="chain" id="PRO_5032268274" description="Transferrin-binding protein B C-lobe/N-lobe beta barrel domain-containing protein" evidence="1">
    <location>
        <begin position="26"/>
        <end position="230"/>
    </location>
</feature>
<dbReference type="RefSeq" id="WP_193079899.1">
    <property type="nucleotide sequence ID" value="NZ_CP045201.1"/>
</dbReference>
<proteinExistence type="predicted"/>
<dbReference type="KEGG" id="pshq:F3W81_14805"/>
<feature type="signal peptide" evidence="1">
    <location>
        <begin position="1"/>
        <end position="25"/>
    </location>
</feature>
<organism evidence="2 3">
    <name type="scientific">Pseudooceanicola spongiae</name>
    <dbReference type="NCBI Taxonomy" id="2613965"/>
    <lineage>
        <taxon>Bacteria</taxon>
        <taxon>Pseudomonadati</taxon>
        <taxon>Pseudomonadota</taxon>
        <taxon>Alphaproteobacteria</taxon>
        <taxon>Rhodobacterales</taxon>
        <taxon>Paracoccaceae</taxon>
        <taxon>Pseudooceanicola</taxon>
    </lineage>
</organism>
<sequence>MKKFIQLPRPAVNLFVSGVALIGLAGCLGSSGGGAAGGGGGTASPQTANAFQAQFDRVTGQGPTSDLPTSLSGTYTGALRVDVTDASQTVGEVFGDVNLQVSWADGQTTNPFSGNVDNLRGSIKGEPSGAIEGTLTVDNAMPASISRSVNTINAPIIGPTTLATGAMSVIVTGDLTAAGETVETNLTLGGNFYGPGGTAMAGPVVGGFRTGQTAAIFDGSAAGTFYAEKQ</sequence>
<evidence type="ECO:0000256" key="1">
    <source>
        <dbReference type="SAM" id="SignalP"/>
    </source>
</evidence>
<name>A0A7L9WNK7_9RHOB</name>
<dbReference type="PROSITE" id="PS51257">
    <property type="entry name" value="PROKAR_LIPOPROTEIN"/>
    <property type="match status" value="1"/>
</dbReference>